<comment type="caution">
    <text evidence="3">The sequence shown here is derived from an EMBL/GenBank/DDBJ whole genome shotgun (WGS) entry which is preliminary data.</text>
</comment>
<gene>
    <name evidence="3" type="ORF">BHV76_06425</name>
</gene>
<feature type="domain" description="DUF2264" evidence="2">
    <location>
        <begin position="28"/>
        <end position="400"/>
    </location>
</feature>
<proteinExistence type="predicted"/>
<dbReference type="EMBL" id="MNQR01000019">
    <property type="protein sequence ID" value="OKZ10510.1"/>
    <property type="molecule type" value="Genomic_DNA"/>
</dbReference>
<dbReference type="Proteomes" id="UP000186685">
    <property type="component" value="Unassembled WGS sequence"/>
</dbReference>
<organism evidence="3 4">
    <name type="scientific">Phocaeicola plebeius</name>
    <dbReference type="NCBI Taxonomy" id="310297"/>
    <lineage>
        <taxon>Bacteria</taxon>
        <taxon>Pseudomonadati</taxon>
        <taxon>Bacteroidota</taxon>
        <taxon>Bacteroidia</taxon>
        <taxon>Bacteroidales</taxon>
        <taxon>Bacteroidaceae</taxon>
        <taxon>Phocaeicola</taxon>
    </lineage>
</organism>
<evidence type="ECO:0000313" key="4">
    <source>
        <dbReference type="Proteomes" id="UP000186685"/>
    </source>
</evidence>
<accession>A0A854C127</accession>
<protein>
    <recommendedName>
        <fullName evidence="2">DUF2264 domain-containing protein</fullName>
    </recommendedName>
</protein>
<name>A0A854C127_9BACT</name>
<evidence type="ECO:0000259" key="2">
    <source>
        <dbReference type="Pfam" id="PF10022"/>
    </source>
</evidence>
<evidence type="ECO:0000313" key="3">
    <source>
        <dbReference type="EMBL" id="OKZ10510.1"/>
    </source>
</evidence>
<dbReference type="PIRSF" id="PIRSF014753">
    <property type="entry name" value="UCP014753"/>
    <property type="match status" value="1"/>
</dbReference>
<dbReference type="PANTHER" id="PTHR35339">
    <property type="entry name" value="LINALOOL DEHYDRATASE_ISOMERASE DOMAIN-CONTAINING PROTEIN"/>
    <property type="match status" value="1"/>
</dbReference>
<sequence>MKRNIICLILAIAFIPMSISAKKKEMTDREVWVDIMYKMAEPVLKNMAEGTLQKNMELELSPTWDGRNQKVAYMECFGRLMAGLAPWLNLPDDDTSEGQKRKQLRQWALKAYANAVDPESPDYLGWKSGGQTLVDAAYVVESLYRGYDSLWVPLDSLTKSRYIKELQGLHRYDPPYTNWHLFVAMEECFLMYVGAEYDQYRIHMAMNKVEEWYIGDGWYSDGPSFAFDYYNSYVIQPMYVECLEMITAKKGNDTWLCRKKGPRNGAKKRLEDALERMQKYSVILERFISPEGTYPVFGRSIPYRMAVFQPLAQLAWRKQLPEQLHNGQVRAALTAVAKNMFYKADNFNKGGFLTIGFMGKHPNVADVYTNNGSLYMTTLAFLPLGLPADDPFWTDPAEKWTSKKAWEGDDFPKDHKWDINREILYWE</sequence>
<dbReference type="AlphaFoldDB" id="A0A854C127"/>
<dbReference type="InterPro" id="IPR049349">
    <property type="entry name" value="DUF2264_N"/>
</dbReference>
<feature type="signal peptide" evidence="1">
    <location>
        <begin position="1"/>
        <end position="23"/>
    </location>
</feature>
<dbReference type="InterPro" id="IPR016624">
    <property type="entry name" value="UCP014753"/>
</dbReference>
<feature type="chain" id="PRO_5032563698" description="DUF2264 domain-containing protein" evidence="1">
    <location>
        <begin position="24"/>
        <end position="427"/>
    </location>
</feature>
<reference evidence="3 4" key="1">
    <citation type="journal article" date="2016" name="Nat. Biotechnol.">
        <title>Measurement of bacterial replication rates in microbial communities.</title>
        <authorList>
            <person name="Brown C.T."/>
            <person name="Olm M.R."/>
            <person name="Thomas B.C."/>
            <person name="Banfield J.F."/>
        </authorList>
    </citation>
    <scope>NUCLEOTIDE SEQUENCE [LARGE SCALE GENOMIC DNA]</scope>
    <source>
        <strain evidence="3">45_130</strain>
    </source>
</reference>
<dbReference type="Pfam" id="PF10022">
    <property type="entry name" value="DUF2264"/>
    <property type="match status" value="1"/>
</dbReference>
<keyword evidence="1" id="KW-0732">Signal</keyword>
<evidence type="ECO:0000256" key="1">
    <source>
        <dbReference type="SAM" id="SignalP"/>
    </source>
</evidence>
<dbReference type="PANTHER" id="PTHR35339:SF3">
    <property type="entry name" value="DUF2264 DOMAIN-CONTAINING PROTEIN"/>
    <property type="match status" value="1"/>
</dbReference>